<gene>
    <name evidence="1" type="ORF">SCALOS_LOCUS3569</name>
</gene>
<evidence type="ECO:0000313" key="1">
    <source>
        <dbReference type="EMBL" id="CAG8508936.1"/>
    </source>
</evidence>
<comment type="caution">
    <text evidence="1">The sequence shown here is derived from an EMBL/GenBank/DDBJ whole genome shotgun (WGS) entry which is preliminary data.</text>
</comment>
<keyword evidence="2" id="KW-1185">Reference proteome</keyword>
<organism evidence="1 2">
    <name type="scientific">Scutellospora calospora</name>
    <dbReference type="NCBI Taxonomy" id="85575"/>
    <lineage>
        <taxon>Eukaryota</taxon>
        <taxon>Fungi</taxon>
        <taxon>Fungi incertae sedis</taxon>
        <taxon>Mucoromycota</taxon>
        <taxon>Glomeromycotina</taxon>
        <taxon>Glomeromycetes</taxon>
        <taxon>Diversisporales</taxon>
        <taxon>Gigasporaceae</taxon>
        <taxon>Scutellospora</taxon>
    </lineage>
</organism>
<dbReference type="EMBL" id="CAJVPM010004097">
    <property type="protein sequence ID" value="CAG8508936.1"/>
    <property type="molecule type" value="Genomic_DNA"/>
</dbReference>
<accession>A0ACA9L4E7</accession>
<reference evidence="1" key="1">
    <citation type="submission" date="2021-06" db="EMBL/GenBank/DDBJ databases">
        <authorList>
            <person name="Kallberg Y."/>
            <person name="Tangrot J."/>
            <person name="Rosling A."/>
        </authorList>
    </citation>
    <scope>NUCLEOTIDE SEQUENCE</scope>
    <source>
        <strain evidence="1">AU212A</strain>
    </source>
</reference>
<sequence length="359" mass="40255">MAIFLYDIFVVFGAPLILQSDNGKEFTAELISELMTLWPGVRIINGRPRHSQSQGLVERANGILQVKLGKWMEDNSTNNWTEGLPLIIRICPTGKSPYSLVFGQDPIQHFSILEDLNNQNIVDEEELPDNFFEDTNNVSTESLSPSPTEISSSSLPEPSSSIPFEPSSPILIESLSPIPIEPSSIIPIKSSSSIPLEPSSLITIDLSSPILYELSSPNLLEPSLLIPINSSSLIPFELSLPISFESSLNSFELSPSPKISKSYLTESSLPNLTMPKNNNSHQLYREYANKSLDSYRDRMKNQMLKKNKHKPEYSINKYVCIAVPKIDRNHVDRHTLPCKVIEELPDKMYRLQCKNGILD</sequence>
<proteinExistence type="predicted"/>
<name>A0ACA9L4E7_9GLOM</name>
<feature type="non-terminal residue" evidence="1">
    <location>
        <position position="359"/>
    </location>
</feature>
<protein>
    <submittedName>
        <fullName evidence="1">1892_t:CDS:1</fullName>
    </submittedName>
</protein>
<dbReference type="Proteomes" id="UP000789860">
    <property type="component" value="Unassembled WGS sequence"/>
</dbReference>
<evidence type="ECO:0000313" key="2">
    <source>
        <dbReference type="Proteomes" id="UP000789860"/>
    </source>
</evidence>